<keyword evidence="2" id="KW-1185">Reference proteome</keyword>
<accession>A0A0L0F0X7</accession>
<evidence type="ECO:0000313" key="1">
    <source>
        <dbReference type="EMBL" id="KNC70362.1"/>
    </source>
</evidence>
<dbReference type="EMBL" id="KQ251379">
    <property type="protein sequence ID" value="KNC70362.1"/>
    <property type="molecule type" value="Genomic_DNA"/>
</dbReference>
<reference evidence="1 2" key="1">
    <citation type="submission" date="2011-02" db="EMBL/GenBank/DDBJ databases">
        <title>The Genome Sequence of Sphaeroforma arctica JP610.</title>
        <authorList>
            <consortium name="The Broad Institute Genome Sequencing Platform"/>
            <person name="Russ C."/>
            <person name="Cuomo C."/>
            <person name="Young S.K."/>
            <person name="Zeng Q."/>
            <person name="Gargeya S."/>
            <person name="Alvarado L."/>
            <person name="Berlin A."/>
            <person name="Chapman S.B."/>
            <person name="Chen Z."/>
            <person name="Freedman E."/>
            <person name="Gellesch M."/>
            <person name="Goldberg J."/>
            <person name="Griggs A."/>
            <person name="Gujja S."/>
            <person name="Heilman E."/>
            <person name="Heiman D."/>
            <person name="Howarth C."/>
            <person name="Mehta T."/>
            <person name="Neiman D."/>
            <person name="Pearson M."/>
            <person name="Roberts A."/>
            <person name="Saif S."/>
            <person name="Shea T."/>
            <person name="Shenoy N."/>
            <person name="Sisk P."/>
            <person name="Stolte C."/>
            <person name="Sykes S."/>
            <person name="White J."/>
            <person name="Yandava C."/>
            <person name="Burger G."/>
            <person name="Gray M.W."/>
            <person name="Holland P.W.H."/>
            <person name="King N."/>
            <person name="Lang F.B.F."/>
            <person name="Roger A.J."/>
            <person name="Ruiz-Trillo I."/>
            <person name="Haas B."/>
            <person name="Nusbaum C."/>
            <person name="Birren B."/>
        </authorList>
    </citation>
    <scope>NUCLEOTIDE SEQUENCE [LARGE SCALE GENOMIC DNA]</scope>
    <source>
        <strain evidence="1 2">JP610</strain>
    </source>
</reference>
<dbReference type="GeneID" id="25917614"/>
<dbReference type="AlphaFoldDB" id="A0A0L0F0X7"/>
<proteinExistence type="predicted"/>
<dbReference type="Proteomes" id="UP000054560">
    <property type="component" value="Unassembled WGS sequence"/>
</dbReference>
<evidence type="ECO:0000313" key="2">
    <source>
        <dbReference type="Proteomes" id="UP000054560"/>
    </source>
</evidence>
<name>A0A0L0F0X7_9EUKA</name>
<organism evidence="1 2">
    <name type="scientific">Sphaeroforma arctica JP610</name>
    <dbReference type="NCBI Taxonomy" id="667725"/>
    <lineage>
        <taxon>Eukaryota</taxon>
        <taxon>Ichthyosporea</taxon>
        <taxon>Ichthyophonida</taxon>
        <taxon>Sphaeroforma</taxon>
    </lineage>
</organism>
<dbReference type="RefSeq" id="XP_014144264.1">
    <property type="nucleotide sequence ID" value="XM_014288789.1"/>
</dbReference>
<gene>
    <name evidence="1" type="ORF">SARC_17110</name>
</gene>
<protein>
    <submittedName>
        <fullName evidence="1">Uncharacterized protein</fullName>
    </submittedName>
</protein>
<sequence length="74" mass="7575">ENFMTQFGIYVDANTNASITAGVSMTTTSTLADILGSVYNVGVALLIVAMKNDVSSGDAGFMLTNAAFSALTGM</sequence>
<feature type="non-terminal residue" evidence="1">
    <location>
        <position position="1"/>
    </location>
</feature>